<name>A0A316DF20_9BACT</name>
<reference evidence="10 11" key="1">
    <citation type="submission" date="2018-05" db="EMBL/GenBank/DDBJ databases">
        <title>Genomic Encyclopedia of Archaeal and Bacterial Type Strains, Phase II (KMG-II): from individual species to whole genera.</title>
        <authorList>
            <person name="Goeker M."/>
        </authorList>
    </citation>
    <scope>NUCLEOTIDE SEQUENCE [LARGE SCALE GENOMIC DNA]</scope>
    <source>
        <strain evidence="10 11">DSM 22214</strain>
    </source>
</reference>
<evidence type="ECO:0000256" key="7">
    <source>
        <dbReference type="SAM" id="Phobius"/>
    </source>
</evidence>
<dbReference type="AlphaFoldDB" id="A0A316DF20"/>
<accession>A0A316DF20</accession>
<comment type="subcellular location">
    <subcellularLocation>
        <location evidence="1">Cell membrane</location>
        <topology evidence="1">Multi-pass membrane protein</topology>
    </subcellularLocation>
</comment>
<feature type="transmembrane region" description="Helical" evidence="7">
    <location>
        <begin position="62"/>
        <end position="79"/>
    </location>
</feature>
<dbReference type="PROSITE" id="PS00211">
    <property type="entry name" value="ABC_TRANSPORTER_1"/>
    <property type="match status" value="1"/>
</dbReference>
<feature type="domain" description="ABC transmembrane type-1" evidence="9">
    <location>
        <begin position="24"/>
        <end position="309"/>
    </location>
</feature>
<dbReference type="PANTHER" id="PTHR43394:SF1">
    <property type="entry name" value="ATP-BINDING CASSETTE SUB-FAMILY B MEMBER 10, MITOCHONDRIAL"/>
    <property type="match status" value="1"/>
</dbReference>
<feature type="transmembrane region" description="Helical" evidence="7">
    <location>
        <begin position="163"/>
        <end position="180"/>
    </location>
</feature>
<dbReference type="InterPro" id="IPR017871">
    <property type="entry name" value="ABC_transporter-like_CS"/>
</dbReference>
<keyword evidence="5 7" id="KW-1133">Transmembrane helix</keyword>
<dbReference type="EMBL" id="QGGO01000043">
    <property type="protein sequence ID" value="PWK16811.1"/>
    <property type="molecule type" value="Genomic_DNA"/>
</dbReference>
<proteinExistence type="predicted"/>
<keyword evidence="4" id="KW-0067">ATP-binding</keyword>
<protein>
    <submittedName>
        <fullName evidence="10">ABC-type multidrug transport system fused ATPase/permease subunit</fullName>
    </submittedName>
</protein>
<dbReference type="SUPFAM" id="SSF90123">
    <property type="entry name" value="ABC transporter transmembrane region"/>
    <property type="match status" value="1"/>
</dbReference>
<keyword evidence="6 7" id="KW-0472">Membrane</keyword>
<evidence type="ECO:0000256" key="1">
    <source>
        <dbReference type="ARBA" id="ARBA00004651"/>
    </source>
</evidence>
<evidence type="ECO:0000256" key="4">
    <source>
        <dbReference type="ARBA" id="ARBA00022840"/>
    </source>
</evidence>
<dbReference type="PROSITE" id="PS50929">
    <property type="entry name" value="ABC_TM1F"/>
    <property type="match status" value="1"/>
</dbReference>
<dbReference type="Proteomes" id="UP000245489">
    <property type="component" value="Unassembled WGS sequence"/>
</dbReference>
<dbReference type="InterPro" id="IPR027417">
    <property type="entry name" value="P-loop_NTPase"/>
</dbReference>
<gene>
    <name evidence="10" type="ORF">LV89_04693</name>
</gene>
<dbReference type="SUPFAM" id="SSF52540">
    <property type="entry name" value="P-loop containing nucleoside triphosphate hydrolases"/>
    <property type="match status" value="1"/>
</dbReference>
<dbReference type="InterPro" id="IPR003439">
    <property type="entry name" value="ABC_transporter-like_ATP-bd"/>
</dbReference>
<dbReference type="OrthoDB" id="9769115at2"/>
<dbReference type="Pfam" id="PF00005">
    <property type="entry name" value="ABC_tran"/>
    <property type="match status" value="1"/>
</dbReference>
<dbReference type="Gene3D" id="1.20.1560.10">
    <property type="entry name" value="ABC transporter type 1, transmembrane domain"/>
    <property type="match status" value="1"/>
</dbReference>
<dbReference type="GO" id="GO:0016887">
    <property type="term" value="F:ATP hydrolysis activity"/>
    <property type="evidence" value="ECO:0007669"/>
    <property type="project" value="InterPro"/>
</dbReference>
<keyword evidence="11" id="KW-1185">Reference proteome</keyword>
<evidence type="ECO:0000313" key="11">
    <source>
        <dbReference type="Proteomes" id="UP000245489"/>
    </source>
</evidence>
<sequence length="594" mass="68199">MQNPYISLLRIAWKYARKERKRFILVYALFGIANVIFAMYPIIFGQFINDIQKDSKNALCHALIYALLYVGLKVFEWTFHGPARVMERQLAFNLSRNYLQEAYHQALHLPVKWHQDHHSGATINRIRKAYEALKYFFQNGFMYVHALSKFAFSFIAMFYYSPIFGFVGVVMGVLTVWVIFKFDKPFVKTLEEVNEKEHVISSTLFDSLSNIVTVITLRLEKSMEIGLLSKVNEVLPPFRKNVIINEWKWFVADVLVALTYAIIAFGYIYQNWQANTVFYVGGLVTLLGYVNQFTSVFHDVAWQYTEIVRYNTDVQTAKSIADAYAESHRAESDFEIAKNWQKIQINNLSFSHREIYDSSHAPQGLHDVAINIERGKKIAFIGESGSGKSTLLAILRGLYEPENGLEMLIDGKNYEDLILLNKTVTLFPQEPEIFENSIEYNITLGLPFDEAEILVVTNSAQFSEVIKQLPNGLASKIQEKGVNLSGGQKQRLALARGILAARESNVVLLDEPTSSVDPKTEAMIYENLFEIFSDKAVVSTLHRLHLLRYFDYVYILDKGMVVDEGTFAELRTNSPIFQELWKHQEDVREGINIL</sequence>
<dbReference type="InterPro" id="IPR003593">
    <property type="entry name" value="AAA+_ATPase"/>
</dbReference>
<evidence type="ECO:0000256" key="6">
    <source>
        <dbReference type="ARBA" id="ARBA00023136"/>
    </source>
</evidence>
<evidence type="ECO:0000256" key="5">
    <source>
        <dbReference type="ARBA" id="ARBA00022989"/>
    </source>
</evidence>
<dbReference type="Gene3D" id="3.40.50.300">
    <property type="entry name" value="P-loop containing nucleotide triphosphate hydrolases"/>
    <property type="match status" value="1"/>
</dbReference>
<dbReference type="GO" id="GO:0015421">
    <property type="term" value="F:ABC-type oligopeptide transporter activity"/>
    <property type="evidence" value="ECO:0007669"/>
    <property type="project" value="TreeGrafter"/>
</dbReference>
<feature type="transmembrane region" description="Helical" evidence="7">
    <location>
        <begin position="249"/>
        <end position="269"/>
    </location>
</feature>
<comment type="caution">
    <text evidence="10">The sequence shown here is derived from an EMBL/GenBank/DDBJ whole genome shotgun (WGS) entry which is preliminary data.</text>
</comment>
<dbReference type="PANTHER" id="PTHR43394">
    <property type="entry name" value="ATP-DEPENDENT PERMEASE MDL1, MITOCHONDRIAL"/>
    <property type="match status" value="1"/>
</dbReference>
<evidence type="ECO:0000313" key="10">
    <source>
        <dbReference type="EMBL" id="PWK16811.1"/>
    </source>
</evidence>
<keyword evidence="3" id="KW-0547">Nucleotide-binding</keyword>
<organism evidence="10 11">
    <name type="scientific">Arcicella aurantiaca</name>
    <dbReference type="NCBI Taxonomy" id="591202"/>
    <lineage>
        <taxon>Bacteria</taxon>
        <taxon>Pseudomonadati</taxon>
        <taxon>Bacteroidota</taxon>
        <taxon>Cytophagia</taxon>
        <taxon>Cytophagales</taxon>
        <taxon>Flectobacillaceae</taxon>
        <taxon>Arcicella</taxon>
    </lineage>
</organism>
<dbReference type="Pfam" id="PF00664">
    <property type="entry name" value="ABC_membrane"/>
    <property type="match status" value="1"/>
</dbReference>
<feature type="transmembrane region" description="Helical" evidence="7">
    <location>
        <begin position="23"/>
        <end position="42"/>
    </location>
</feature>
<dbReference type="InterPro" id="IPR036640">
    <property type="entry name" value="ABC1_TM_sf"/>
</dbReference>
<feature type="domain" description="ABC transporter" evidence="8">
    <location>
        <begin position="343"/>
        <end position="583"/>
    </location>
</feature>
<dbReference type="GO" id="GO:0005524">
    <property type="term" value="F:ATP binding"/>
    <property type="evidence" value="ECO:0007669"/>
    <property type="project" value="UniProtKB-KW"/>
</dbReference>
<evidence type="ECO:0000259" key="9">
    <source>
        <dbReference type="PROSITE" id="PS50929"/>
    </source>
</evidence>
<evidence type="ECO:0000256" key="3">
    <source>
        <dbReference type="ARBA" id="ARBA00022741"/>
    </source>
</evidence>
<dbReference type="SMART" id="SM00382">
    <property type="entry name" value="AAA"/>
    <property type="match status" value="1"/>
</dbReference>
<dbReference type="InterPro" id="IPR011527">
    <property type="entry name" value="ABC1_TM_dom"/>
</dbReference>
<dbReference type="GO" id="GO:0005886">
    <property type="term" value="C:plasma membrane"/>
    <property type="evidence" value="ECO:0007669"/>
    <property type="project" value="UniProtKB-SubCell"/>
</dbReference>
<evidence type="ECO:0000259" key="8">
    <source>
        <dbReference type="PROSITE" id="PS50893"/>
    </source>
</evidence>
<dbReference type="PROSITE" id="PS50893">
    <property type="entry name" value="ABC_TRANSPORTER_2"/>
    <property type="match status" value="1"/>
</dbReference>
<dbReference type="InterPro" id="IPR039421">
    <property type="entry name" value="Type_1_exporter"/>
</dbReference>
<evidence type="ECO:0000256" key="2">
    <source>
        <dbReference type="ARBA" id="ARBA00022692"/>
    </source>
</evidence>
<keyword evidence="2 7" id="KW-0812">Transmembrane</keyword>
<dbReference type="RefSeq" id="WP_109745368.1">
    <property type="nucleotide sequence ID" value="NZ_QGGO01000043.1"/>
</dbReference>